<protein>
    <recommendedName>
        <fullName evidence="1">DUF4216 domain-containing protein</fullName>
    </recommendedName>
</protein>
<dbReference type="PANTHER" id="PTHR47087">
    <property type="entry name" value="METHIONINE S-METHYLTRANSFERASE"/>
    <property type="match status" value="1"/>
</dbReference>
<dbReference type="InterPro" id="IPR025312">
    <property type="entry name" value="DUF4216"/>
</dbReference>
<accession>A0A7J7P925</accession>
<name>A0A7J7P925_9MAGN</name>
<dbReference type="PANTHER" id="PTHR47087:SF1">
    <property type="entry name" value="METHIONINE S-METHYLTRANSFERASE"/>
    <property type="match status" value="1"/>
</dbReference>
<organism evidence="2 3">
    <name type="scientific">Kingdonia uniflora</name>
    <dbReference type="NCBI Taxonomy" id="39325"/>
    <lineage>
        <taxon>Eukaryota</taxon>
        <taxon>Viridiplantae</taxon>
        <taxon>Streptophyta</taxon>
        <taxon>Embryophyta</taxon>
        <taxon>Tracheophyta</taxon>
        <taxon>Spermatophyta</taxon>
        <taxon>Magnoliopsida</taxon>
        <taxon>Ranunculales</taxon>
        <taxon>Circaeasteraceae</taxon>
        <taxon>Kingdonia</taxon>
    </lineage>
</organism>
<evidence type="ECO:0000259" key="1">
    <source>
        <dbReference type="Pfam" id="PF13952"/>
    </source>
</evidence>
<sequence>MIPISYDDVIIDLMKHRFTEMYPTWIYYGESKVTQGVDEAEHHFDDEYLKNLSTALNNSLDQDNSVVPDSFHNTSEVIELEKVASEIDENDDDFKDIVRGPIGFATRYKKYSVNGFLFVIKEYEATKQYQNSGVITSPVTTLQSSSKDKNPLDESRIYYGILTDIIQLEYHKGYKPFLFRCYWDRITRQGVKWDKEANLKLVNFSNIISSNKFGDEPFILAEHATQVFYFKDPRDPDWNVVIEALSKVYVEDEACLSSEERFIGDSDIGPSNDTLIHNDEMIFNDSGCVVPIVEKSKKRKRMQDNYGASGYFLETGGTNKRKHVETIKLTKVSVSDKLESFRVSQEVVVTGMAHFEAITSSAFQHILDITSDIGSHLFLDGSEHFELSSLPGIFRSGSCLCHSEEETIFKALSKTVELLEGNTALFCQYYYGCLFHELLAFQLADRHPPVQRECANAKFTEMIGFSSFSISVLNGAKFSAREADNSSLIHMDADQSFLSVPAPVKAASLRILLDRT</sequence>
<comment type="caution">
    <text evidence="2">The sequence shown here is derived from an EMBL/GenBank/DDBJ whole genome shotgun (WGS) entry which is preliminary data.</text>
</comment>
<dbReference type="AlphaFoldDB" id="A0A7J7P925"/>
<dbReference type="Proteomes" id="UP000541444">
    <property type="component" value="Unassembled WGS sequence"/>
</dbReference>
<dbReference type="Pfam" id="PF13952">
    <property type="entry name" value="DUF4216"/>
    <property type="match status" value="1"/>
</dbReference>
<evidence type="ECO:0000313" key="2">
    <source>
        <dbReference type="EMBL" id="KAF6175926.1"/>
    </source>
</evidence>
<dbReference type="EMBL" id="JACGCM010000140">
    <property type="protein sequence ID" value="KAF6175926.1"/>
    <property type="molecule type" value="Genomic_DNA"/>
</dbReference>
<gene>
    <name evidence="2" type="ORF">GIB67_003414</name>
</gene>
<evidence type="ECO:0000313" key="3">
    <source>
        <dbReference type="Proteomes" id="UP000541444"/>
    </source>
</evidence>
<feature type="domain" description="DUF4216" evidence="1">
    <location>
        <begin position="166"/>
        <end position="241"/>
    </location>
</feature>
<proteinExistence type="predicted"/>
<dbReference type="OrthoDB" id="1426665at2759"/>
<keyword evidence="3" id="KW-1185">Reference proteome</keyword>
<reference evidence="2 3" key="1">
    <citation type="journal article" date="2020" name="IScience">
        <title>Genome Sequencing of the Endangered Kingdonia uniflora (Circaeasteraceae, Ranunculales) Reveals Potential Mechanisms of Evolutionary Specialization.</title>
        <authorList>
            <person name="Sun Y."/>
            <person name="Deng T."/>
            <person name="Zhang A."/>
            <person name="Moore M.J."/>
            <person name="Landis J.B."/>
            <person name="Lin N."/>
            <person name="Zhang H."/>
            <person name="Zhang X."/>
            <person name="Huang J."/>
            <person name="Zhang X."/>
            <person name="Sun H."/>
            <person name="Wang H."/>
        </authorList>
    </citation>
    <scope>NUCLEOTIDE SEQUENCE [LARGE SCALE GENOMIC DNA]</scope>
    <source>
        <strain evidence="2">TB1705</strain>
        <tissue evidence="2">Leaf</tissue>
    </source>
</reference>